<dbReference type="AlphaFoldDB" id="A0A836CMD0"/>
<dbReference type="Proteomes" id="UP000664859">
    <property type="component" value="Unassembled WGS sequence"/>
</dbReference>
<reference evidence="1" key="1">
    <citation type="submission" date="2021-02" db="EMBL/GenBank/DDBJ databases">
        <title>First Annotated Genome of the Yellow-green Alga Tribonema minus.</title>
        <authorList>
            <person name="Mahan K.M."/>
        </authorList>
    </citation>
    <scope>NUCLEOTIDE SEQUENCE</scope>
    <source>
        <strain evidence="1">UTEX B ZZ1240</strain>
    </source>
</reference>
<protein>
    <submittedName>
        <fullName evidence="1">Uncharacterized protein</fullName>
    </submittedName>
</protein>
<evidence type="ECO:0000313" key="1">
    <source>
        <dbReference type="EMBL" id="KAG5191712.1"/>
    </source>
</evidence>
<gene>
    <name evidence="1" type="ORF">JKP88DRAFT_295184</name>
</gene>
<dbReference type="Gene3D" id="3.30.450.20">
    <property type="entry name" value="PAS domain"/>
    <property type="match status" value="1"/>
</dbReference>
<evidence type="ECO:0000313" key="2">
    <source>
        <dbReference type="Proteomes" id="UP000664859"/>
    </source>
</evidence>
<dbReference type="EMBL" id="JAFCMP010000015">
    <property type="protein sequence ID" value="KAG5191712.1"/>
    <property type="molecule type" value="Genomic_DNA"/>
</dbReference>
<proteinExistence type="predicted"/>
<sequence length="331" mass="36270">MGKPRPGQCEGGKPEDYVWEGAEDLLDATVIFRNSGVLRAVDGSQIGCFDCHRGTGVLSWNKNMYHLFDKDFDGRPVDYVKDFQDKLHPDDRGPTMALLDHAVATHGKASARARCSRCGCARLRSARFVSVEPSWHTTQRTASSGAFFAHALFALAAARRRAAPRLCAFLSDAIPPLPVPPPPPPPLPPPPPRSRTQYNAAYRIICARALAAHAAAPCCAAPPWCAFLSDAALVPPPPPPPRPPAPLRARAQYNATYRVIWRTGETVHIKACGEHFANPDGSMSLVGTCLDVTEVVRLREREVEHLLREKELEARLRRNEEASRGQSLLAV</sequence>
<keyword evidence="2" id="KW-1185">Reference proteome</keyword>
<organism evidence="1 2">
    <name type="scientific">Tribonema minus</name>
    <dbReference type="NCBI Taxonomy" id="303371"/>
    <lineage>
        <taxon>Eukaryota</taxon>
        <taxon>Sar</taxon>
        <taxon>Stramenopiles</taxon>
        <taxon>Ochrophyta</taxon>
        <taxon>PX clade</taxon>
        <taxon>Xanthophyceae</taxon>
        <taxon>Tribonematales</taxon>
        <taxon>Tribonemataceae</taxon>
        <taxon>Tribonema</taxon>
    </lineage>
</organism>
<name>A0A836CMD0_9STRA</name>
<comment type="caution">
    <text evidence="1">The sequence shown here is derived from an EMBL/GenBank/DDBJ whole genome shotgun (WGS) entry which is preliminary data.</text>
</comment>
<accession>A0A836CMD0</accession>